<evidence type="ECO:0000313" key="10">
    <source>
        <dbReference type="Proteomes" id="UP000517916"/>
    </source>
</evidence>
<protein>
    <recommendedName>
        <fullName evidence="4">GTP cyclohydrolase 1</fullName>
        <ecNumber evidence="3">3.5.4.16</ecNumber>
    </recommendedName>
    <alternativeName>
        <fullName evidence="7">GTP cyclohydrolase I</fullName>
    </alternativeName>
</protein>
<evidence type="ECO:0000256" key="4">
    <source>
        <dbReference type="ARBA" id="ARBA00017272"/>
    </source>
</evidence>
<sequence>MDVDKAAAAVADLLTALEVDEGEHSARTPERVARAWADALTGYGVDPARHLAVTFPAPSDPGVVILSGIRFRSTCAHHLLPITGTATVAYQPRRTHGARIVGLSKLARVFADFAARLQVQERLGFQVASTIQDVLNPIGAAVLISAAHGCISLRGVEQPTTVTTTQAITGQWDVASPEVRTVHTEHDRHR</sequence>
<evidence type="ECO:0000256" key="6">
    <source>
        <dbReference type="ARBA" id="ARBA00022801"/>
    </source>
</evidence>
<dbReference type="PANTHER" id="PTHR11109:SF7">
    <property type="entry name" value="GTP CYCLOHYDROLASE 1"/>
    <property type="match status" value="1"/>
</dbReference>
<dbReference type="EC" id="3.5.4.16" evidence="3"/>
<dbReference type="SUPFAM" id="SSF55620">
    <property type="entry name" value="Tetrahydrobiopterin biosynthesis enzymes-like"/>
    <property type="match status" value="1"/>
</dbReference>
<organism evidence="9 10">
    <name type="scientific">Kutzneria viridogrisea</name>
    <dbReference type="NCBI Taxonomy" id="47990"/>
    <lineage>
        <taxon>Bacteria</taxon>
        <taxon>Bacillati</taxon>
        <taxon>Actinomycetota</taxon>
        <taxon>Actinomycetes</taxon>
        <taxon>Pseudonocardiales</taxon>
        <taxon>Pseudonocardiaceae</taxon>
        <taxon>Kutzneria</taxon>
    </lineage>
</organism>
<dbReference type="PANTHER" id="PTHR11109">
    <property type="entry name" value="GTP CYCLOHYDROLASE I"/>
    <property type="match status" value="1"/>
</dbReference>
<dbReference type="InterPro" id="IPR001474">
    <property type="entry name" value="GTP_CycHdrlase_I"/>
</dbReference>
<gene>
    <name evidence="9" type="ORF">BC739_003128</name>
</gene>
<comment type="pathway">
    <text evidence="2">Cofactor biosynthesis; 7,8-dihydroneopterin triphosphate biosynthesis; 7,8-dihydroneopterin triphosphate from GTP: step 1/1.</text>
</comment>
<keyword evidence="10" id="KW-1185">Reference proteome</keyword>
<evidence type="ECO:0000256" key="5">
    <source>
        <dbReference type="ARBA" id="ARBA00022563"/>
    </source>
</evidence>
<dbReference type="Gene3D" id="1.10.286.10">
    <property type="match status" value="1"/>
</dbReference>
<name>A0ABR6BH68_9PSEU</name>
<evidence type="ECO:0000259" key="8">
    <source>
        <dbReference type="Pfam" id="PF01227"/>
    </source>
</evidence>
<keyword evidence="5" id="KW-0554">One-carbon metabolism</keyword>
<dbReference type="InterPro" id="IPR043133">
    <property type="entry name" value="GTP-CH-I_C/QueF"/>
</dbReference>
<proteinExistence type="predicted"/>
<dbReference type="InterPro" id="IPR043134">
    <property type="entry name" value="GTP-CH-I_N"/>
</dbReference>
<dbReference type="Gene3D" id="3.30.1130.10">
    <property type="match status" value="1"/>
</dbReference>
<evidence type="ECO:0000256" key="2">
    <source>
        <dbReference type="ARBA" id="ARBA00005080"/>
    </source>
</evidence>
<feature type="domain" description="GTP cyclohydrolase I" evidence="8">
    <location>
        <begin position="7"/>
        <end position="174"/>
    </location>
</feature>
<dbReference type="GO" id="GO:0003934">
    <property type="term" value="F:GTP cyclohydrolase I activity"/>
    <property type="evidence" value="ECO:0007669"/>
    <property type="project" value="UniProtKB-EC"/>
</dbReference>
<dbReference type="InterPro" id="IPR020602">
    <property type="entry name" value="GTP_CycHdrlase_I_dom"/>
</dbReference>
<keyword evidence="6 9" id="KW-0378">Hydrolase</keyword>
<dbReference type="Proteomes" id="UP000517916">
    <property type="component" value="Unassembled WGS sequence"/>
</dbReference>
<reference evidence="9 10" key="1">
    <citation type="submission" date="2020-08" db="EMBL/GenBank/DDBJ databases">
        <title>Genomic Encyclopedia of Archaeal and Bacterial Type Strains, Phase II (KMG-II): from individual species to whole genera.</title>
        <authorList>
            <person name="Goeker M."/>
        </authorList>
    </citation>
    <scope>NUCLEOTIDE SEQUENCE [LARGE SCALE GENOMIC DNA]</scope>
    <source>
        <strain evidence="9 10">DSM 43850</strain>
    </source>
</reference>
<evidence type="ECO:0000256" key="1">
    <source>
        <dbReference type="ARBA" id="ARBA00001052"/>
    </source>
</evidence>
<comment type="caution">
    <text evidence="9">The sequence shown here is derived from an EMBL/GenBank/DDBJ whole genome shotgun (WGS) entry which is preliminary data.</text>
</comment>
<comment type="catalytic activity">
    <reaction evidence="1">
        <text>GTP + H2O = 7,8-dihydroneopterin 3'-triphosphate + formate + H(+)</text>
        <dbReference type="Rhea" id="RHEA:17473"/>
        <dbReference type="ChEBI" id="CHEBI:15377"/>
        <dbReference type="ChEBI" id="CHEBI:15378"/>
        <dbReference type="ChEBI" id="CHEBI:15740"/>
        <dbReference type="ChEBI" id="CHEBI:37565"/>
        <dbReference type="ChEBI" id="CHEBI:58462"/>
        <dbReference type="EC" id="3.5.4.16"/>
    </reaction>
</comment>
<evidence type="ECO:0000256" key="3">
    <source>
        <dbReference type="ARBA" id="ARBA00012715"/>
    </source>
</evidence>
<dbReference type="EMBL" id="JACJID010000002">
    <property type="protein sequence ID" value="MBA8925929.1"/>
    <property type="molecule type" value="Genomic_DNA"/>
</dbReference>
<accession>A0ABR6BH68</accession>
<evidence type="ECO:0000313" key="9">
    <source>
        <dbReference type="EMBL" id="MBA8925929.1"/>
    </source>
</evidence>
<dbReference type="RefSeq" id="WP_182837545.1">
    <property type="nucleotide sequence ID" value="NZ_BAAABQ010000059.1"/>
</dbReference>
<dbReference type="Pfam" id="PF01227">
    <property type="entry name" value="GTP_cyclohydroI"/>
    <property type="match status" value="1"/>
</dbReference>
<evidence type="ECO:0000256" key="7">
    <source>
        <dbReference type="ARBA" id="ARBA00030854"/>
    </source>
</evidence>